<gene>
    <name evidence="1" type="ORF">MNV_270014</name>
</gene>
<evidence type="ECO:0000313" key="2">
    <source>
        <dbReference type="Proteomes" id="UP000218615"/>
    </source>
</evidence>
<name>A0A284VPT9_9EURY</name>
<dbReference type="Pfam" id="PF01877">
    <property type="entry name" value="RNA_binding"/>
    <property type="match status" value="1"/>
</dbReference>
<dbReference type="EMBL" id="FZMP01000171">
    <property type="protein sequence ID" value="SNQ61239.1"/>
    <property type="molecule type" value="Genomic_DNA"/>
</dbReference>
<protein>
    <recommendedName>
        <fullName evidence="3">Exosome subunit</fullName>
    </recommendedName>
</protein>
<dbReference type="InterPro" id="IPR022803">
    <property type="entry name" value="Ribosomal_uL5_dom_sf"/>
</dbReference>
<dbReference type="RefSeq" id="WP_096205941.1">
    <property type="nucleotide sequence ID" value="NZ_FZMP01000171.1"/>
</dbReference>
<organism evidence="1 2">
    <name type="scientific">Candidatus Methanoperedens nitratireducens</name>
    <dbReference type="NCBI Taxonomy" id="1392998"/>
    <lineage>
        <taxon>Archaea</taxon>
        <taxon>Methanobacteriati</taxon>
        <taxon>Methanobacteriota</taxon>
        <taxon>Stenosarchaea group</taxon>
        <taxon>Methanomicrobia</taxon>
        <taxon>Methanosarcinales</taxon>
        <taxon>ANME-2 cluster</taxon>
        <taxon>Candidatus Methanoperedentaceae</taxon>
        <taxon>Candidatus Methanoperedens</taxon>
    </lineage>
</organism>
<evidence type="ECO:0000313" key="1">
    <source>
        <dbReference type="EMBL" id="SNQ61239.1"/>
    </source>
</evidence>
<reference evidence="2" key="1">
    <citation type="submission" date="2017-06" db="EMBL/GenBank/DDBJ databases">
        <authorList>
            <person name="Cremers G."/>
        </authorList>
    </citation>
    <scope>NUCLEOTIDE SEQUENCE [LARGE SCALE GENOMIC DNA]</scope>
</reference>
<dbReference type="Proteomes" id="UP000218615">
    <property type="component" value="Unassembled WGS sequence"/>
</dbReference>
<evidence type="ECO:0008006" key="3">
    <source>
        <dbReference type="Google" id="ProtNLM"/>
    </source>
</evidence>
<dbReference type="SUPFAM" id="SSF55282">
    <property type="entry name" value="RL5-like"/>
    <property type="match status" value="1"/>
</dbReference>
<dbReference type="PANTHER" id="PTHR38816:SF1">
    <property type="entry name" value="EXOSOME SUBUNIT"/>
    <property type="match status" value="1"/>
</dbReference>
<dbReference type="AlphaFoldDB" id="A0A284VPT9"/>
<dbReference type="PANTHER" id="PTHR38816">
    <property type="entry name" value="EXOSOME SUBUNIT, DUF54 FAMILY-RELATED"/>
    <property type="match status" value="1"/>
</dbReference>
<dbReference type="Gene3D" id="3.30.1440.10">
    <property type="match status" value="1"/>
</dbReference>
<dbReference type="OrthoDB" id="10874at2157"/>
<dbReference type="InterPro" id="IPR002739">
    <property type="entry name" value="PAB1135-like"/>
</dbReference>
<proteinExistence type="predicted"/>
<keyword evidence="2" id="KW-1185">Reference proteome</keyword>
<accession>A0A284VPT9</accession>
<sequence>MGSIHHITLRAIAQATEDIDRVKAALSLFIFGGEIEAVTTEGHYGNPITLLQAQIKGKDCDRFIELLKSRLSEPELERLKNELDERIDDECYLHIRFDKQAAYKGMAQLAATTDTIAAGIKLKVYPARREKAIKIAEEIF</sequence>